<dbReference type="SUPFAM" id="SSF53756">
    <property type="entry name" value="UDP-Glycosyltransferase/glycogen phosphorylase"/>
    <property type="match status" value="1"/>
</dbReference>
<gene>
    <name evidence="2" type="ORF">H0A61_00279</name>
</gene>
<dbReference type="PANTHER" id="PTHR12526:SF622">
    <property type="entry name" value="GLYCOSYLTRANSFERASE (GROUP I)"/>
    <property type="match status" value="1"/>
</dbReference>
<dbReference type="Gene3D" id="3.40.50.720">
    <property type="entry name" value="NAD(P)-binding Rossmann-like Domain"/>
    <property type="match status" value="1"/>
</dbReference>
<dbReference type="Pfam" id="PF03721">
    <property type="entry name" value="UDPG_MGDP_dh_N"/>
    <property type="match status" value="1"/>
</dbReference>
<dbReference type="Gene3D" id="3.40.50.2000">
    <property type="entry name" value="Glycogen Phosphorylase B"/>
    <property type="match status" value="1"/>
</dbReference>
<dbReference type="SUPFAM" id="SSF51735">
    <property type="entry name" value="NAD(P)-binding Rossmann-fold domains"/>
    <property type="match status" value="1"/>
</dbReference>
<evidence type="ECO:0000259" key="1">
    <source>
        <dbReference type="Pfam" id="PF03721"/>
    </source>
</evidence>
<dbReference type="KEGG" id="kme:H0A61_00279"/>
<accession>A0A8A0RJZ5</accession>
<dbReference type="EMBL" id="CP059066">
    <property type="protein sequence ID" value="QSQ07960.1"/>
    <property type="molecule type" value="Genomic_DNA"/>
</dbReference>
<name>A0A8A0RJZ5_9FIRM</name>
<dbReference type="AlphaFoldDB" id="A0A8A0RJZ5"/>
<dbReference type="GO" id="GO:0016616">
    <property type="term" value="F:oxidoreductase activity, acting on the CH-OH group of donors, NAD or NADP as acceptor"/>
    <property type="evidence" value="ECO:0007669"/>
    <property type="project" value="InterPro"/>
</dbReference>
<feature type="domain" description="UDP-glucose/GDP-mannose dehydrogenase N-terminal" evidence="1">
    <location>
        <begin position="1"/>
        <end position="55"/>
    </location>
</feature>
<sequence>MFAKSGVKVVGIDCNEELVDTLTQGKLTFEEEGLKELFKEVISNGIEFTTGYQKTDTYKRLLKIHIILKKSDILFCGLMERKAFKYGISKNKFYDYMAAKKPIIFASSVRDSLIDKAKAGITIKPHEPENLAKTIKHIYENIDTLEKQYGENGREYVEKNHTTEKIASAFLSVIEYTYKTVK</sequence>
<organism evidence="2 3">
    <name type="scientific">Koleobacter methoxysyntrophicus</name>
    <dbReference type="NCBI Taxonomy" id="2751313"/>
    <lineage>
        <taxon>Bacteria</taxon>
        <taxon>Bacillati</taxon>
        <taxon>Bacillota</taxon>
        <taxon>Clostridia</taxon>
        <taxon>Koleobacterales</taxon>
        <taxon>Koleobacteraceae</taxon>
        <taxon>Koleobacter</taxon>
    </lineage>
</organism>
<dbReference type="InterPro" id="IPR001732">
    <property type="entry name" value="UDP-Glc/GDP-Man_DH_N"/>
</dbReference>
<reference evidence="2" key="1">
    <citation type="submission" date="2020-07" db="EMBL/GenBank/DDBJ databases">
        <title>Koleobacter methoxysyntrophicus gen. nov., sp. nov., a novel anaerobic bacterium isolated from deep subsurface oil field and proposal of Koleobacterales ord. nov. in the phylum Firmicutes.</title>
        <authorList>
            <person name="Sakamoto S."/>
            <person name="Tamaki H."/>
        </authorList>
    </citation>
    <scope>NUCLEOTIDE SEQUENCE</scope>
    <source>
        <strain evidence="2">NRmbB1</strain>
    </source>
</reference>
<protein>
    <recommendedName>
        <fullName evidence="1">UDP-glucose/GDP-mannose dehydrogenase N-terminal domain-containing protein</fullName>
    </recommendedName>
</protein>
<evidence type="ECO:0000313" key="2">
    <source>
        <dbReference type="EMBL" id="QSQ07960.1"/>
    </source>
</evidence>
<dbReference type="PANTHER" id="PTHR12526">
    <property type="entry name" value="GLYCOSYLTRANSFERASE"/>
    <property type="match status" value="1"/>
</dbReference>
<dbReference type="Proteomes" id="UP000662904">
    <property type="component" value="Chromosome"/>
</dbReference>
<proteinExistence type="predicted"/>
<evidence type="ECO:0000313" key="3">
    <source>
        <dbReference type="Proteomes" id="UP000662904"/>
    </source>
</evidence>
<dbReference type="GO" id="GO:0051287">
    <property type="term" value="F:NAD binding"/>
    <property type="evidence" value="ECO:0007669"/>
    <property type="project" value="InterPro"/>
</dbReference>
<dbReference type="InterPro" id="IPR036291">
    <property type="entry name" value="NAD(P)-bd_dom_sf"/>
</dbReference>
<dbReference type="RefSeq" id="WP_206708200.1">
    <property type="nucleotide sequence ID" value="NZ_CP059066.1"/>
</dbReference>
<keyword evidence="3" id="KW-1185">Reference proteome</keyword>